<dbReference type="Pfam" id="PF00201">
    <property type="entry name" value="UDPGT"/>
    <property type="match status" value="1"/>
</dbReference>
<evidence type="ECO:0008006" key="8">
    <source>
        <dbReference type="Google" id="ProtNLM"/>
    </source>
</evidence>
<comment type="caution">
    <text evidence="6">The sequence shown here is derived from an EMBL/GenBank/DDBJ whole genome shotgun (WGS) entry which is preliminary data.</text>
</comment>
<dbReference type="AlphaFoldDB" id="A0A8K0D5A7"/>
<evidence type="ECO:0000313" key="7">
    <source>
        <dbReference type="Proteomes" id="UP000801492"/>
    </source>
</evidence>
<protein>
    <recommendedName>
        <fullName evidence="8">Glucuronosyltransferase</fullName>
    </recommendedName>
</protein>
<keyword evidence="7" id="KW-1185">Reference proteome</keyword>
<dbReference type="InterPro" id="IPR002213">
    <property type="entry name" value="UDP_glucos_trans"/>
</dbReference>
<evidence type="ECO:0000256" key="2">
    <source>
        <dbReference type="ARBA" id="ARBA00022676"/>
    </source>
</evidence>
<dbReference type="SUPFAM" id="SSF53756">
    <property type="entry name" value="UDP-Glycosyltransferase/glycogen phosphorylase"/>
    <property type="match status" value="1"/>
</dbReference>
<gene>
    <name evidence="6" type="ORF">ILUMI_09708</name>
</gene>
<organism evidence="6 7">
    <name type="scientific">Ignelater luminosus</name>
    <name type="common">Cucubano</name>
    <name type="synonym">Pyrophorus luminosus</name>
    <dbReference type="NCBI Taxonomy" id="2038154"/>
    <lineage>
        <taxon>Eukaryota</taxon>
        <taxon>Metazoa</taxon>
        <taxon>Ecdysozoa</taxon>
        <taxon>Arthropoda</taxon>
        <taxon>Hexapoda</taxon>
        <taxon>Insecta</taxon>
        <taxon>Pterygota</taxon>
        <taxon>Neoptera</taxon>
        <taxon>Endopterygota</taxon>
        <taxon>Coleoptera</taxon>
        <taxon>Polyphaga</taxon>
        <taxon>Elateriformia</taxon>
        <taxon>Elateroidea</taxon>
        <taxon>Elateridae</taxon>
        <taxon>Agrypninae</taxon>
        <taxon>Pyrophorini</taxon>
        <taxon>Ignelater</taxon>
    </lineage>
</organism>
<dbReference type="FunFam" id="3.40.50.2000:FF:000050">
    <property type="entry name" value="UDP-glucuronosyltransferase"/>
    <property type="match status" value="1"/>
</dbReference>
<dbReference type="GO" id="GO:0008194">
    <property type="term" value="F:UDP-glycosyltransferase activity"/>
    <property type="evidence" value="ECO:0007669"/>
    <property type="project" value="InterPro"/>
</dbReference>
<dbReference type="CDD" id="cd03784">
    <property type="entry name" value="GT1_Gtf-like"/>
    <property type="match status" value="1"/>
</dbReference>
<name>A0A8K0D5A7_IGNLU</name>
<dbReference type="PANTHER" id="PTHR48043:SF159">
    <property type="entry name" value="EG:EG0003.4 PROTEIN-RELATED"/>
    <property type="match status" value="1"/>
</dbReference>
<keyword evidence="3" id="KW-0808">Transferase</keyword>
<evidence type="ECO:0000256" key="5">
    <source>
        <dbReference type="SAM" id="SignalP"/>
    </source>
</evidence>
<comment type="similarity">
    <text evidence="1">Belongs to the UDP-glycosyltransferase family.</text>
</comment>
<keyword evidence="4" id="KW-0472">Membrane</keyword>
<reference evidence="6" key="1">
    <citation type="submission" date="2019-08" db="EMBL/GenBank/DDBJ databases">
        <title>The genome of the North American firefly Photinus pyralis.</title>
        <authorList>
            <consortium name="Photinus pyralis genome working group"/>
            <person name="Fallon T.R."/>
            <person name="Sander Lower S.E."/>
            <person name="Weng J.-K."/>
        </authorList>
    </citation>
    <scope>NUCLEOTIDE SEQUENCE</scope>
    <source>
        <strain evidence="6">TRF0915ILg1</strain>
        <tissue evidence="6">Whole body</tissue>
    </source>
</reference>
<sequence length="515" mass="58962">MTWFSVLFLFVLSIASTFSARILGIVSTTSYSHQSAYLPLWKELSLRGHQVTILTTDPLRDPTLTNLTEIDCSFSYKTKHRKLNLNELAEVSSTQMIERIISAGYDILEEQLQHSMVQNLLKNETEHFDVVLVEAMYTGGAAFAERFNCPLIQMLSLDAFHCQYHDMGNPSHPVLNPEVMLPFVGKLNFFQRLISVGFSFVMRYYIGLVADSQDVLVKKYFGNDYPHLRETLSKTSMWFVNTNPIFHSVRPLLPNIIQFGGGTHLKAPKPLPKDLQNLLDRATNGIIYFSLGSNVKSKFLSQERLAILMETFAELPYTILWKFEREDLPGKSENVIISKWFPQQDIFRHPNVKLFITQGGLQSIEEAMYNYIPMIGMPFIADQKHNVNILVHKGMGLSLDFATMDKAALKETILEILNNPKYRYKVRELAELVKDQPMTGLERAVWWTEYVIRHKGAEHLRSPAKDLPLYQYFLLDVIGFCLVVILVAIYILIKSISLIGRLLNGILVKTKSKIE</sequence>
<dbReference type="OrthoDB" id="5835829at2759"/>
<keyword evidence="2" id="KW-0328">Glycosyltransferase</keyword>
<feature type="chain" id="PRO_5035443260" description="Glucuronosyltransferase" evidence="5">
    <location>
        <begin position="20"/>
        <end position="515"/>
    </location>
</feature>
<dbReference type="Gene3D" id="3.40.50.2000">
    <property type="entry name" value="Glycogen Phosphorylase B"/>
    <property type="match status" value="2"/>
</dbReference>
<keyword evidence="5" id="KW-0732">Signal</keyword>
<evidence type="ECO:0000256" key="3">
    <source>
        <dbReference type="ARBA" id="ARBA00022679"/>
    </source>
</evidence>
<dbReference type="Proteomes" id="UP000801492">
    <property type="component" value="Unassembled WGS sequence"/>
</dbReference>
<feature type="transmembrane region" description="Helical" evidence="4">
    <location>
        <begin position="469"/>
        <end position="493"/>
    </location>
</feature>
<evidence type="ECO:0000313" key="6">
    <source>
        <dbReference type="EMBL" id="KAF2896467.1"/>
    </source>
</evidence>
<accession>A0A8K0D5A7</accession>
<keyword evidence="4" id="KW-1133">Transmembrane helix</keyword>
<keyword evidence="4" id="KW-0812">Transmembrane</keyword>
<feature type="signal peptide" evidence="5">
    <location>
        <begin position="1"/>
        <end position="19"/>
    </location>
</feature>
<dbReference type="InterPro" id="IPR050271">
    <property type="entry name" value="UDP-glycosyltransferase"/>
</dbReference>
<evidence type="ECO:0000256" key="4">
    <source>
        <dbReference type="SAM" id="Phobius"/>
    </source>
</evidence>
<evidence type="ECO:0000256" key="1">
    <source>
        <dbReference type="ARBA" id="ARBA00009995"/>
    </source>
</evidence>
<dbReference type="PANTHER" id="PTHR48043">
    <property type="entry name" value="EG:EG0003.4 PROTEIN-RELATED"/>
    <property type="match status" value="1"/>
</dbReference>
<dbReference type="EMBL" id="VTPC01005078">
    <property type="protein sequence ID" value="KAF2896467.1"/>
    <property type="molecule type" value="Genomic_DNA"/>
</dbReference>
<proteinExistence type="inferred from homology"/>